<dbReference type="GO" id="GO:0033194">
    <property type="term" value="P:response to hydroperoxide"/>
    <property type="evidence" value="ECO:0007669"/>
    <property type="project" value="TreeGrafter"/>
</dbReference>
<comment type="similarity">
    <text evidence="1">Belongs to the UPF0246 family.</text>
</comment>
<dbReference type="GO" id="GO:0005829">
    <property type="term" value="C:cytosol"/>
    <property type="evidence" value="ECO:0007669"/>
    <property type="project" value="TreeGrafter"/>
</dbReference>
<dbReference type="RefSeq" id="WP_109836299.1">
    <property type="nucleotide sequence ID" value="NZ_QGKM01000005.1"/>
</dbReference>
<keyword evidence="3" id="KW-1185">Reference proteome</keyword>
<proteinExistence type="inferred from homology"/>
<dbReference type="HAMAP" id="MF_00652">
    <property type="entry name" value="UPF0246"/>
    <property type="match status" value="1"/>
</dbReference>
<gene>
    <name evidence="2" type="ORF">DKW60_03650</name>
</gene>
<dbReference type="NCBIfam" id="NF002542">
    <property type="entry name" value="PRK02101.1-3"/>
    <property type="match status" value="1"/>
</dbReference>
<dbReference type="PANTHER" id="PTHR30283">
    <property type="entry name" value="PEROXIDE STRESS RESPONSE PROTEIN YAAA"/>
    <property type="match status" value="1"/>
</dbReference>
<dbReference type="InterPro" id="IPR005583">
    <property type="entry name" value="YaaA"/>
</dbReference>
<dbReference type="Proteomes" id="UP000245539">
    <property type="component" value="Unassembled WGS sequence"/>
</dbReference>
<dbReference type="Pfam" id="PF03883">
    <property type="entry name" value="H2O2_YaaD"/>
    <property type="match status" value="1"/>
</dbReference>
<dbReference type="EMBL" id="QGKM01000005">
    <property type="protein sequence ID" value="PWR00245.1"/>
    <property type="molecule type" value="Genomic_DNA"/>
</dbReference>
<dbReference type="OrthoDB" id="9777133at2"/>
<accession>A0A317CP55</accession>
<name>A0A317CP55_9GAMM</name>
<evidence type="ECO:0000313" key="3">
    <source>
        <dbReference type="Proteomes" id="UP000245539"/>
    </source>
</evidence>
<evidence type="ECO:0000313" key="2">
    <source>
        <dbReference type="EMBL" id="PWR00245.1"/>
    </source>
</evidence>
<sequence>MLVTLSPSKGQDFDIPMPDAEYSVPAQLDQSQILIDELRDYAPPQIETMMSISENLANLNFERFQQFHTPFNTDNARPALFAFKGDVYSGIDSATFSKDDLVYAQDHLRILSGLYGALRPMDLIQPYRLEMKTKLKNPRGANLYEFWGNQITDSLNAELEKQQEAVLVNLASNEYYKSVKPKQVNGRILNIDFKETKDGNTRIIAFYAKKARGMMADFIIRNRIESPEGIQDFDTAGYQYSSALSTKDKWVFERPQPEPVSK</sequence>
<protein>
    <recommendedName>
        <fullName evidence="1">UPF0246 protein DKW60_03650</fullName>
    </recommendedName>
</protein>
<reference evidence="2 3" key="1">
    <citation type="submission" date="2018-05" db="EMBL/GenBank/DDBJ databases">
        <title>Leucothrix arctica sp. nov., isolated from Arctic seawater.</title>
        <authorList>
            <person name="Choi A."/>
            <person name="Baek K."/>
        </authorList>
    </citation>
    <scope>NUCLEOTIDE SEQUENCE [LARGE SCALE GENOMIC DNA]</scope>
    <source>
        <strain evidence="2 3">JCM 18388</strain>
    </source>
</reference>
<evidence type="ECO:0000256" key="1">
    <source>
        <dbReference type="HAMAP-Rule" id="MF_00652"/>
    </source>
</evidence>
<organism evidence="2 3">
    <name type="scientific">Leucothrix pacifica</name>
    <dbReference type="NCBI Taxonomy" id="1247513"/>
    <lineage>
        <taxon>Bacteria</taxon>
        <taxon>Pseudomonadati</taxon>
        <taxon>Pseudomonadota</taxon>
        <taxon>Gammaproteobacteria</taxon>
        <taxon>Thiotrichales</taxon>
        <taxon>Thiotrichaceae</taxon>
        <taxon>Leucothrix</taxon>
    </lineage>
</organism>
<dbReference type="PANTHER" id="PTHR30283:SF4">
    <property type="entry name" value="PEROXIDE STRESS RESISTANCE PROTEIN YAAA"/>
    <property type="match status" value="1"/>
</dbReference>
<comment type="caution">
    <text evidence="2">The sequence shown here is derived from an EMBL/GenBank/DDBJ whole genome shotgun (WGS) entry which is preliminary data.</text>
</comment>
<dbReference type="AlphaFoldDB" id="A0A317CP55"/>